<protein>
    <submittedName>
        <fullName evidence="2">Uncharacterized protein</fullName>
    </submittedName>
</protein>
<feature type="region of interest" description="Disordered" evidence="1">
    <location>
        <begin position="1"/>
        <end position="28"/>
    </location>
</feature>
<organism evidence="2 3">
    <name type="scientific">Methylorubrum populi</name>
    <dbReference type="NCBI Taxonomy" id="223967"/>
    <lineage>
        <taxon>Bacteria</taxon>
        <taxon>Pseudomonadati</taxon>
        <taxon>Pseudomonadota</taxon>
        <taxon>Alphaproteobacteria</taxon>
        <taxon>Hyphomicrobiales</taxon>
        <taxon>Methylobacteriaceae</taxon>
        <taxon>Methylorubrum</taxon>
    </lineage>
</organism>
<dbReference type="EMBL" id="AP014809">
    <property type="protein sequence ID" value="BAU88707.1"/>
    <property type="molecule type" value="Genomic_DNA"/>
</dbReference>
<name>A0A169QCY7_9HYPH</name>
<evidence type="ECO:0000313" key="3">
    <source>
        <dbReference type="Proteomes" id="UP000218288"/>
    </source>
</evidence>
<proteinExistence type="predicted"/>
<gene>
    <name evidence="2" type="ORF">MPPM_0102</name>
</gene>
<dbReference type="AlphaFoldDB" id="A0A169QCY7"/>
<evidence type="ECO:0000313" key="2">
    <source>
        <dbReference type="EMBL" id="BAU88707.1"/>
    </source>
</evidence>
<feature type="compositionally biased region" description="Polar residues" evidence="1">
    <location>
        <begin position="1"/>
        <end position="22"/>
    </location>
</feature>
<evidence type="ECO:0000256" key="1">
    <source>
        <dbReference type="SAM" id="MobiDB-lite"/>
    </source>
</evidence>
<accession>A0A169QCY7</accession>
<sequence>MTENATLSDNAPTIPATAQTSHAGKKAPKRLKVGAAACITAIVREAGTFTEPPGRWCFGPRAGAGTLRAGGPERLNDTTDLPSLAAAETKFSTAA</sequence>
<reference evidence="2 3" key="1">
    <citation type="journal article" date="2016" name="Genome Announc.">
        <title>Complete Genome Sequence of Methylobacterium populi P-1M, Isolated from Pink-Pigmented Household Biofilm.</title>
        <authorList>
            <person name="Morohoshi T."/>
            <person name="Ikeda T."/>
        </authorList>
    </citation>
    <scope>NUCLEOTIDE SEQUENCE [LARGE SCALE GENOMIC DNA]</scope>
    <source>
        <strain evidence="2 3">P-1M</strain>
    </source>
</reference>
<dbReference type="Proteomes" id="UP000218288">
    <property type="component" value="Chromosome"/>
</dbReference>